<keyword evidence="1" id="KW-0472">Membrane</keyword>
<keyword evidence="1" id="KW-0812">Transmembrane</keyword>
<dbReference type="PANTHER" id="PTHR30441">
    <property type="entry name" value="DUF748 DOMAIN-CONTAINING PROTEIN"/>
    <property type="match status" value="1"/>
</dbReference>
<accession>A0A3B1BCM9</accession>
<feature type="transmembrane region" description="Helical" evidence="1">
    <location>
        <begin position="21"/>
        <end position="44"/>
    </location>
</feature>
<dbReference type="GO" id="GO:0090313">
    <property type="term" value="P:regulation of protein targeting to membrane"/>
    <property type="evidence" value="ECO:0007669"/>
    <property type="project" value="TreeGrafter"/>
</dbReference>
<reference evidence="2" key="1">
    <citation type="submission" date="2018-06" db="EMBL/GenBank/DDBJ databases">
        <authorList>
            <person name="Zhirakovskaya E."/>
        </authorList>
    </citation>
    <scope>NUCLEOTIDE SEQUENCE</scope>
</reference>
<dbReference type="PANTHER" id="PTHR30441:SF8">
    <property type="entry name" value="DUF748 DOMAIN-CONTAINING PROTEIN"/>
    <property type="match status" value="1"/>
</dbReference>
<keyword evidence="1" id="KW-1133">Transmembrane helix</keyword>
<dbReference type="EMBL" id="UOGD01000043">
    <property type="protein sequence ID" value="VAX16036.1"/>
    <property type="molecule type" value="Genomic_DNA"/>
</dbReference>
<dbReference type="Pfam" id="PF05359">
    <property type="entry name" value="DUF748"/>
    <property type="match status" value="2"/>
</dbReference>
<evidence type="ECO:0000256" key="1">
    <source>
        <dbReference type="SAM" id="Phobius"/>
    </source>
</evidence>
<sequence length="783" mass="88783">MIDEINTNSTTQKNKKLLKSPLFWVAAIFILYMFVGFIVIPFIIRGQAIDFIKEEYNRDAKIETVSFNPFTFTLSIEGFLLNEKDRGVFLKWGDFYVNLNLFPLFSKDIDIEELQLLYPEIQIIKKREKFNFSDLITQEEDEADSLKEEFCWGILIRNLKIRKLNVLVQDKSVEPMAEVHIDSIDVLLTNIHPFTSDTTEFKVDFEIREGGKGFVSGIFTQIPMMTEFTFDMDSVAIIETQPYLSKFAYLRIDDGAINLKGTVKLIMPENENTVASYIGTIGLNDLNVFDTKKEEKFLAWDKLENRGVEIHSEPILLTIDSVLINGLFSRIAIAKDQTINILDAFEPVMKNMDTTTIEEKEKLDYKFDIGMINISNSEMYFSDFSLPINFAVRVHSLNGNIAGFSSGNPLGAVVALEGTVDEYGFAKIEGNLDPFNPLNYTNIAMNFHNIDLVKMSGYSAKFVGYKIEKGKLSLDLEYLIRKGMLTSTNQIFLNKLTLGDEVEGEEGIGLPIKLAIALLKDSDGNIDLDFEVEGDLNDPEISTGKLVWWAVKRTLTTIVTAPFRFLGNLLGLSNGGELEYVDFEVADTSLAPHQIEKLINITKALNERPGLSLGIYGAVDTVSDKYALQKIKFDSLFTAGLKKISGKENILAASADQELRRQVLESLYREAYSDSLLNIMISQHIKEINSGNDSIKISAKDIHDDQIIDMRDYFNSLINNIIKKQKVNNNKLMKLAAERAERISDFLINKQKLPVERILVKENEIYENEDDDWVKCRLELGAL</sequence>
<proteinExistence type="predicted"/>
<dbReference type="InterPro" id="IPR008023">
    <property type="entry name" value="DUF748"/>
</dbReference>
<organism evidence="2">
    <name type="scientific">hydrothermal vent metagenome</name>
    <dbReference type="NCBI Taxonomy" id="652676"/>
    <lineage>
        <taxon>unclassified sequences</taxon>
        <taxon>metagenomes</taxon>
        <taxon>ecological metagenomes</taxon>
    </lineage>
</organism>
<protein>
    <recommendedName>
        <fullName evidence="3">DUF748 domain-containing protein</fullName>
    </recommendedName>
</protein>
<dbReference type="AlphaFoldDB" id="A0A3B1BCM9"/>
<dbReference type="InterPro" id="IPR052894">
    <property type="entry name" value="AsmA-related"/>
</dbReference>
<dbReference type="GO" id="GO:0005886">
    <property type="term" value="C:plasma membrane"/>
    <property type="evidence" value="ECO:0007669"/>
    <property type="project" value="TreeGrafter"/>
</dbReference>
<name>A0A3B1BCM9_9ZZZZ</name>
<evidence type="ECO:0000313" key="2">
    <source>
        <dbReference type="EMBL" id="VAX16036.1"/>
    </source>
</evidence>
<gene>
    <name evidence="2" type="ORF">MNBD_IGNAVI01-2004</name>
</gene>
<evidence type="ECO:0008006" key="3">
    <source>
        <dbReference type="Google" id="ProtNLM"/>
    </source>
</evidence>